<comment type="caution">
    <text evidence="18">The sequence shown here is derived from an EMBL/GenBank/DDBJ whole genome shotgun (WGS) entry which is preliminary data.</text>
</comment>
<keyword evidence="11 15" id="KW-0012">Acyltransferase</keyword>
<protein>
    <recommendedName>
        <fullName evidence="6 15">Amino-acid acetyltransferase, mitochondrial</fullName>
        <ecNumber evidence="5 15">2.3.1.1</ecNumber>
    </recommendedName>
    <alternativeName>
        <fullName evidence="12 15">Glutamate N-acetyltransferase</fullName>
    </alternativeName>
    <alternativeName>
        <fullName evidence="13 15">N-acetylglutamate synthase</fullName>
    </alternativeName>
</protein>
<keyword evidence="9" id="KW-0809">Transit peptide</keyword>
<evidence type="ECO:0000256" key="10">
    <source>
        <dbReference type="ARBA" id="ARBA00023128"/>
    </source>
</evidence>
<dbReference type="EMBL" id="CAJPDS010000055">
    <property type="protein sequence ID" value="CAF9930219.1"/>
    <property type="molecule type" value="Genomic_DNA"/>
</dbReference>
<comment type="subcellular location">
    <subcellularLocation>
        <location evidence="2 15">Mitochondrion</location>
    </subcellularLocation>
</comment>
<dbReference type="PANTHER" id="PTHR23342">
    <property type="entry name" value="N-ACETYLGLUTAMATE SYNTHASE"/>
    <property type="match status" value="1"/>
</dbReference>
<dbReference type="UniPathway" id="UPA00068">
    <property type="reaction ID" value="UER00106"/>
</dbReference>
<dbReference type="AlphaFoldDB" id="A0A8H3IWV8"/>
<dbReference type="InterPro" id="IPR036393">
    <property type="entry name" value="AceGlu_kinase-like_sf"/>
</dbReference>
<evidence type="ECO:0000313" key="18">
    <source>
        <dbReference type="EMBL" id="CAF9930219.1"/>
    </source>
</evidence>
<dbReference type="PROSITE" id="PS51731">
    <property type="entry name" value="GNAT_NAGS"/>
    <property type="match status" value="1"/>
</dbReference>
<proteinExistence type="inferred from homology"/>
<feature type="domain" description="N-acetyltransferase" evidence="17">
    <location>
        <begin position="489"/>
        <end position="652"/>
    </location>
</feature>
<comment type="similarity">
    <text evidence="4 15">Belongs to the acetyltransferase family.</text>
</comment>
<sequence>MPVDANQEVQLILSLFEHAEIDLAQAIFLDVLSSTATRREAKTYLQRYRPQKAASMQPQKVRQSVGVNLGSLYLPIRSVDESPIFTQNPAQTAFIDTKAGLLHVALVKIKSPQSVEDTTLDGIGHTLSQLSRLGLNCIVVADLSGGEVDVALPWLPKAIDQVDRIVEAIDKHGRPGARRLDNAFEITSFDPVSAASIKVRGAIRVANSNLLLTAVRRGIVPVIAPIAFKKESQRLFSVSPDGILLALTQDLAGLRSNTSHDDEPEKIAAKMFSLQKEVSLDRLIILDPLGGIPSTDQAHGAHVFINMEHEYHDIRHDLLDASTRINQTKNAKAPRVDLARAFTLSDPFSKLVDHEFKYASKPVEEISNEVGLPSIKSHIQNLDLLKNILGLLPPTSSAIVTTPWEAANFRSASSTPSNVPGVGTRRRRNPLIHNLLTDKPVFSSSLPPRPSRSPDSTSTLTPSTFAKQGMPVTIIPDPQLHPWKPPAASAPSLNLSDPRVDMARLFHLIEDSFNQKLDIPHYLSRISGRIAGIIICGNYEGGAILTWEAPYPGCSPERMVPYLDKFAVLKRSQGAGGVADIVFKAMVGDCFAHGVCWRSRQNNPVNKWYFERSKGTWKMPHTNWTMFWTTESVEADDEHGVFADYAKVCRDVVPSWADKKASID</sequence>
<evidence type="ECO:0000256" key="14">
    <source>
        <dbReference type="ARBA" id="ARBA00048372"/>
    </source>
</evidence>
<feature type="compositionally biased region" description="Low complexity" evidence="16">
    <location>
        <begin position="453"/>
        <end position="463"/>
    </location>
</feature>
<keyword evidence="7 15" id="KW-0028">Amino-acid biosynthesis</keyword>
<dbReference type="GO" id="GO:0006526">
    <property type="term" value="P:L-arginine biosynthetic process"/>
    <property type="evidence" value="ECO:0007669"/>
    <property type="project" value="UniProtKB-UniPathway"/>
</dbReference>
<evidence type="ECO:0000256" key="1">
    <source>
        <dbReference type="ARBA" id="ARBA00002294"/>
    </source>
</evidence>
<evidence type="ECO:0000256" key="8">
    <source>
        <dbReference type="ARBA" id="ARBA00022679"/>
    </source>
</evidence>
<accession>A0A8H3IWV8</accession>
<evidence type="ECO:0000313" key="19">
    <source>
        <dbReference type="Proteomes" id="UP000664521"/>
    </source>
</evidence>
<evidence type="ECO:0000256" key="13">
    <source>
        <dbReference type="ARBA" id="ARBA00033251"/>
    </source>
</evidence>
<evidence type="ECO:0000256" key="7">
    <source>
        <dbReference type="ARBA" id="ARBA00022605"/>
    </source>
</evidence>
<dbReference type="FunFam" id="3.40.630.30:FF:000049">
    <property type="entry name" value="Amino-acid acetyltransferase, mitochondrial"/>
    <property type="match status" value="1"/>
</dbReference>
<organism evidence="18 19">
    <name type="scientific">Heterodermia speciosa</name>
    <dbReference type="NCBI Taxonomy" id="116794"/>
    <lineage>
        <taxon>Eukaryota</taxon>
        <taxon>Fungi</taxon>
        <taxon>Dikarya</taxon>
        <taxon>Ascomycota</taxon>
        <taxon>Pezizomycotina</taxon>
        <taxon>Lecanoromycetes</taxon>
        <taxon>OSLEUM clade</taxon>
        <taxon>Lecanoromycetidae</taxon>
        <taxon>Caliciales</taxon>
        <taxon>Physciaceae</taxon>
        <taxon>Heterodermia</taxon>
    </lineage>
</organism>
<dbReference type="Pfam" id="PF04768">
    <property type="entry name" value="NAT"/>
    <property type="match status" value="1"/>
</dbReference>
<evidence type="ECO:0000256" key="6">
    <source>
        <dbReference type="ARBA" id="ARBA00018802"/>
    </source>
</evidence>
<evidence type="ECO:0000256" key="12">
    <source>
        <dbReference type="ARBA" id="ARBA00030346"/>
    </source>
</evidence>
<evidence type="ECO:0000256" key="9">
    <source>
        <dbReference type="ARBA" id="ARBA00022946"/>
    </source>
</evidence>
<dbReference type="InterPro" id="IPR011190">
    <property type="entry name" value="GlcNAc_Synth_fun"/>
</dbReference>
<dbReference type="PIRSF" id="PIRSF007892">
    <property type="entry name" value="NAGS_fungal"/>
    <property type="match status" value="1"/>
</dbReference>
<dbReference type="PANTHER" id="PTHR23342:SF4">
    <property type="entry name" value="AMINO-ACID ACETYLTRANSFERASE, MITOCHONDRIAL"/>
    <property type="match status" value="1"/>
</dbReference>
<evidence type="ECO:0000256" key="5">
    <source>
        <dbReference type="ARBA" id="ARBA00012697"/>
    </source>
</evidence>
<name>A0A8H3IWV8_9LECA</name>
<evidence type="ECO:0000256" key="2">
    <source>
        <dbReference type="ARBA" id="ARBA00004173"/>
    </source>
</evidence>
<evidence type="ECO:0000256" key="15">
    <source>
        <dbReference type="PIRNR" id="PIRNR007892"/>
    </source>
</evidence>
<dbReference type="EC" id="2.3.1.1" evidence="5 15"/>
<dbReference type="OrthoDB" id="5585968at2759"/>
<reference evidence="18" key="1">
    <citation type="submission" date="2021-03" db="EMBL/GenBank/DDBJ databases">
        <authorList>
            <person name="Tagirdzhanova G."/>
        </authorList>
    </citation>
    <scope>NUCLEOTIDE SEQUENCE</scope>
</reference>
<evidence type="ECO:0000256" key="3">
    <source>
        <dbReference type="ARBA" id="ARBA00004925"/>
    </source>
</evidence>
<keyword evidence="8 15" id="KW-0808">Transferase</keyword>
<evidence type="ECO:0000259" key="17">
    <source>
        <dbReference type="PROSITE" id="PS51731"/>
    </source>
</evidence>
<comment type="function">
    <text evidence="1 15">N-acetylglutamate synthase involved in arginine biosynthesis.</text>
</comment>
<dbReference type="InterPro" id="IPR006855">
    <property type="entry name" value="Vertebrate-like_GNAT_dom"/>
</dbReference>
<evidence type="ECO:0000256" key="16">
    <source>
        <dbReference type="SAM" id="MobiDB-lite"/>
    </source>
</evidence>
<keyword evidence="19" id="KW-1185">Reference proteome</keyword>
<dbReference type="GO" id="GO:0004042">
    <property type="term" value="F:L-glutamate N-acetyltransferase activity"/>
    <property type="evidence" value="ECO:0007669"/>
    <property type="project" value="InterPro"/>
</dbReference>
<feature type="region of interest" description="Disordered" evidence="16">
    <location>
        <begin position="439"/>
        <end position="463"/>
    </location>
</feature>
<dbReference type="GO" id="GO:0005759">
    <property type="term" value="C:mitochondrial matrix"/>
    <property type="evidence" value="ECO:0007669"/>
    <property type="project" value="TreeGrafter"/>
</dbReference>
<dbReference type="Gene3D" id="3.40.630.30">
    <property type="match status" value="1"/>
</dbReference>
<comment type="catalytic activity">
    <reaction evidence="14 15">
        <text>L-glutamate + acetyl-CoA = N-acetyl-L-glutamate + CoA + H(+)</text>
        <dbReference type="Rhea" id="RHEA:24292"/>
        <dbReference type="ChEBI" id="CHEBI:15378"/>
        <dbReference type="ChEBI" id="CHEBI:29985"/>
        <dbReference type="ChEBI" id="CHEBI:44337"/>
        <dbReference type="ChEBI" id="CHEBI:57287"/>
        <dbReference type="ChEBI" id="CHEBI:57288"/>
        <dbReference type="EC" id="2.3.1.1"/>
    </reaction>
</comment>
<gene>
    <name evidence="18" type="primary">ARG2</name>
    <name evidence="18" type="ORF">HETSPECPRED_007573</name>
</gene>
<keyword evidence="10 15" id="KW-0496">Mitochondrion</keyword>
<evidence type="ECO:0000256" key="4">
    <source>
        <dbReference type="ARBA" id="ARBA00008694"/>
    </source>
</evidence>
<evidence type="ECO:0000256" key="11">
    <source>
        <dbReference type="ARBA" id="ARBA00023315"/>
    </source>
</evidence>
<comment type="pathway">
    <text evidence="3 15">Amino-acid biosynthesis; L-arginine biosynthesis; N(2)-acetyl-L-ornithine from L-glutamate: step 1/4.</text>
</comment>
<dbReference type="Gene3D" id="3.40.1160.10">
    <property type="entry name" value="Acetylglutamate kinase-like"/>
    <property type="match status" value="1"/>
</dbReference>
<dbReference type="GO" id="GO:0006592">
    <property type="term" value="P:ornithine biosynthetic process"/>
    <property type="evidence" value="ECO:0007669"/>
    <property type="project" value="TreeGrafter"/>
</dbReference>
<dbReference type="Proteomes" id="UP000664521">
    <property type="component" value="Unassembled WGS sequence"/>
</dbReference>